<dbReference type="PANTHER" id="PTHR30619:SF1">
    <property type="entry name" value="RECOMBINATION PROTEIN 2"/>
    <property type="match status" value="1"/>
</dbReference>
<protein>
    <submittedName>
        <fullName evidence="2">MBL fold metallo-hydrolase</fullName>
    </submittedName>
</protein>
<evidence type="ECO:0000259" key="1">
    <source>
        <dbReference type="Pfam" id="PF00753"/>
    </source>
</evidence>
<dbReference type="InterPro" id="IPR001279">
    <property type="entry name" value="Metallo-B-lactamas"/>
</dbReference>
<evidence type="ECO:0000313" key="2">
    <source>
        <dbReference type="EMBL" id="MCO5959912.1"/>
    </source>
</evidence>
<dbReference type="SUPFAM" id="SSF56281">
    <property type="entry name" value="Metallo-hydrolase/oxidoreductase"/>
    <property type="match status" value="1"/>
</dbReference>
<accession>A0AAJ1C1B5</accession>
<dbReference type="InterPro" id="IPR052159">
    <property type="entry name" value="Competence_DNA_uptake"/>
</dbReference>
<dbReference type="Pfam" id="PF00753">
    <property type="entry name" value="Lactamase_B"/>
    <property type="match status" value="1"/>
</dbReference>
<evidence type="ECO:0000313" key="3">
    <source>
        <dbReference type="Proteomes" id="UP001155380"/>
    </source>
</evidence>
<dbReference type="EMBL" id="JAMXLX010000013">
    <property type="protein sequence ID" value="MCO5959912.1"/>
    <property type="molecule type" value="Genomic_DNA"/>
</dbReference>
<proteinExistence type="predicted"/>
<dbReference type="InterPro" id="IPR036866">
    <property type="entry name" value="RibonucZ/Hydroxyglut_hydro"/>
</dbReference>
<sequence length="522" mass="56319">MAKAPAKPRKRTSAAANATASASVVNSALPAITVRHYCQGIGDSHLLTFRKSDGSLFRMLIDCGVHTSVTGGGDLIRDIAADIKKETGGKIDVLVVTHEHWDHVSGFTSAAEVFDKNKFAVDEVWMAWSENPKDPDAIAFDRFKTQALAALQGASAKLDAVKGMDSYLGGLRDGLNSVLGFQFGATGEKVRAARDAAAALSKRQPPVYMGPETAPFSIPGLPNIRIYVFGPPRSKDALKLETKASEQYPLAADSAPLFLKPLRAALDANNADSAAYPADYACPFDPHIGTPLSEILAGSVDGETSDFVRRHYSESLPTPGAKPRIDDETVRDQSWRRIDADWLGIAADLAMQLDRGVNNTSLVLAFEMIDSGRVFLFPGDAQIGNWLSWMDSKWTVDQAEVHAADLMARTVYLKVSHHGSENATPDKNGLGLMTNPDLSAFIPTNKNDAVKVRWGAMPYDAILQALTTKTGGRVIRADDAWLATVNGKPDFAYPSGSILDVRSAVRDQKREPGGLWVEVDLA</sequence>
<comment type="caution">
    <text evidence="2">The sequence shown here is derived from an EMBL/GenBank/DDBJ whole genome shotgun (WGS) entry which is preliminary data.</text>
</comment>
<name>A0AAJ1C1B5_9HYPH</name>
<gene>
    <name evidence="2" type="ORF">NBH21_24405</name>
</gene>
<dbReference type="RefSeq" id="WP_250913209.1">
    <property type="nucleotide sequence ID" value="NZ_JAMXLX010000013.1"/>
</dbReference>
<dbReference type="Gene3D" id="3.60.15.10">
    <property type="entry name" value="Ribonuclease Z/Hydroxyacylglutathione hydrolase-like"/>
    <property type="match status" value="2"/>
</dbReference>
<feature type="domain" description="Metallo-beta-lactamase" evidence="1">
    <location>
        <begin position="59"/>
        <end position="140"/>
    </location>
</feature>
<dbReference type="PANTHER" id="PTHR30619">
    <property type="entry name" value="DNA INTERNALIZATION/COMPETENCE PROTEIN COMEC/REC2"/>
    <property type="match status" value="1"/>
</dbReference>
<dbReference type="Proteomes" id="UP001155380">
    <property type="component" value="Unassembled WGS sequence"/>
</dbReference>
<organism evidence="2 3">
    <name type="scientific">Ciceribacter sichuanensis</name>
    <dbReference type="NCBI Taxonomy" id="2949647"/>
    <lineage>
        <taxon>Bacteria</taxon>
        <taxon>Pseudomonadati</taxon>
        <taxon>Pseudomonadota</taxon>
        <taxon>Alphaproteobacteria</taxon>
        <taxon>Hyphomicrobiales</taxon>
        <taxon>Rhizobiaceae</taxon>
        <taxon>Ciceribacter</taxon>
    </lineage>
</organism>
<reference evidence="2" key="1">
    <citation type="submission" date="2022-06" db="EMBL/GenBank/DDBJ databases">
        <authorList>
            <person name="Sun Q."/>
        </authorList>
    </citation>
    <scope>NUCLEOTIDE SEQUENCE</scope>
    <source>
        <strain evidence="2">S101</strain>
    </source>
</reference>
<dbReference type="AlphaFoldDB" id="A0AAJ1C1B5"/>